<evidence type="ECO:0000313" key="2">
    <source>
        <dbReference type="Proteomes" id="UP000284403"/>
    </source>
</evidence>
<evidence type="ECO:0000313" key="1">
    <source>
        <dbReference type="EMBL" id="RNF23515.1"/>
    </source>
</evidence>
<dbReference type="EMBL" id="MKKU01000116">
    <property type="protein sequence ID" value="RNF23515.1"/>
    <property type="molecule type" value="Genomic_DNA"/>
</dbReference>
<dbReference type="RefSeq" id="XP_029230188.1">
    <property type="nucleotide sequence ID" value="XM_029369730.1"/>
</dbReference>
<dbReference type="AlphaFoldDB" id="A0A3R7LGV9"/>
<keyword evidence="2" id="KW-1185">Reference proteome</keyword>
<accession>A0A3R7LGV9</accession>
<reference evidence="1 2" key="1">
    <citation type="journal article" date="2018" name="BMC Genomics">
        <title>Genomic comparison of Trypanosoma conorhini and Trypanosoma rangeli to Trypanosoma cruzi strains of high and low virulence.</title>
        <authorList>
            <person name="Bradwell K.R."/>
            <person name="Koparde V.N."/>
            <person name="Matveyev A.V."/>
            <person name="Serrano M.G."/>
            <person name="Alves J.M."/>
            <person name="Parikh H."/>
            <person name="Huang B."/>
            <person name="Lee V."/>
            <person name="Espinosa-Alvarez O."/>
            <person name="Ortiz P.A."/>
            <person name="Costa-Martins A.G."/>
            <person name="Teixeira M.M."/>
            <person name="Buck G.A."/>
        </authorList>
    </citation>
    <scope>NUCLEOTIDE SEQUENCE [LARGE SCALE GENOMIC DNA]</scope>
    <source>
        <strain evidence="1 2">025E</strain>
    </source>
</reference>
<comment type="caution">
    <text evidence="1">The sequence shown here is derived from an EMBL/GenBank/DDBJ whole genome shotgun (WGS) entry which is preliminary data.</text>
</comment>
<name>A0A3R7LGV9_9TRYP</name>
<protein>
    <submittedName>
        <fullName evidence="1">Uncharacterized protein</fullName>
    </submittedName>
</protein>
<proteinExistence type="predicted"/>
<dbReference type="GeneID" id="40316418"/>
<sequence>MQRQAPQREIGRGGAHSRQGVGALLCGGRLAIRRRNRQTGGARGADCPGEAAACRLRRHRSGAPPLRASNCDIAKARSSLLCEAAKRQVPARLSDAVLFGVRSGGRLATACGTVRFTALRAAAANCRMPPWIFTDERSVCRMRGGSR</sequence>
<dbReference type="Proteomes" id="UP000284403">
    <property type="component" value="Unassembled WGS sequence"/>
</dbReference>
<gene>
    <name evidence="1" type="ORF">Tco025E_02807</name>
</gene>
<organism evidence="1 2">
    <name type="scientific">Trypanosoma conorhini</name>
    <dbReference type="NCBI Taxonomy" id="83891"/>
    <lineage>
        <taxon>Eukaryota</taxon>
        <taxon>Discoba</taxon>
        <taxon>Euglenozoa</taxon>
        <taxon>Kinetoplastea</taxon>
        <taxon>Metakinetoplastina</taxon>
        <taxon>Trypanosomatida</taxon>
        <taxon>Trypanosomatidae</taxon>
        <taxon>Trypanosoma</taxon>
    </lineage>
</organism>